<dbReference type="NCBIfam" id="NF004281">
    <property type="entry name" value="PRK05690.1"/>
    <property type="match status" value="1"/>
</dbReference>
<keyword evidence="4" id="KW-1185">Reference proteome</keyword>
<accession>A0A4R6YA07</accession>
<proteinExistence type="inferred from homology"/>
<dbReference type="GO" id="GO:0005829">
    <property type="term" value="C:cytosol"/>
    <property type="evidence" value="ECO:0007669"/>
    <property type="project" value="TreeGrafter"/>
</dbReference>
<dbReference type="AlphaFoldDB" id="A0A4R6YA07"/>
<dbReference type="Gene3D" id="3.40.50.720">
    <property type="entry name" value="NAD(P)-binding Rossmann-like Domain"/>
    <property type="match status" value="1"/>
</dbReference>
<comment type="caution">
    <text evidence="3">The sequence shown here is derived from an EMBL/GenBank/DDBJ whole genome shotgun (WGS) entry which is preliminary data.</text>
</comment>
<protein>
    <submittedName>
        <fullName evidence="3">Molybdopterin/thiamine biosynthesis adenylyltransferase</fullName>
    </submittedName>
</protein>
<evidence type="ECO:0000313" key="4">
    <source>
        <dbReference type="Proteomes" id="UP000294480"/>
    </source>
</evidence>
<sequence length="252" mass="27378">MNDTQLLRYARHIQLADIDILGQERILASHVLIVGAGGLGSPAALYLAASGVGHLTLIDDDVVELSNLQRQIIHTTDSLGLTKVASAQAQLQSINPDVGVNARAQRADADTLNPLLPHISVVLDCSDNFETRQMINRLCVQHRVPLVSGAAIRFEGQISVFDSRDDDSPCYACLFPPESNFNNEPCATLGVFAPLVGIIGAMQAAEALKIIVQMKQPLVGQLLTLDARLMEWQRLSLQRNPYCPVCQAQTSF</sequence>
<dbReference type="PANTHER" id="PTHR10953:SF102">
    <property type="entry name" value="ADENYLYLTRANSFERASE AND SULFURTRANSFERASE MOCS3"/>
    <property type="match status" value="1"/>
</dbReference>
<dbReference type="Pfam" id="PF00899">
    <property type="entry name" value="ThiF"/>
    <property type="match status" value="1"/>
</dbReference>
<evidence type="ECO:0000256" key="1">
    <source>
        <dbReference type="ARBA" id="ARBA00009919"/>
    </source>
</evidence>
<dbReference type="GO" id="GO:0004792">
    <property type="term" value="F:thiosulfate-cyanide sulfurtransferase activity"/>
    <property type="evidence" value="ECO:0007669"/>
    <property type="project" value="TreeGrafter"/>
</dbReference>
<dbReference type="SUPFAM" id="SSF69572">
    <property type="entry name" value="Activating enzymes of the ubiquitin-like proteins"/>
    <property type="match status" value="1"/>
</dbReference>
<evidence type="ECO:0000313" key="3">
    <source>
        <dbReference type="EMBL" id="TDR32362.1"/>
    </source>
</evidence>
<dbReference type="CDD" id="cd00757">
    <property type="entry name" value="ThiF_MoeB_HesA_family"/>
    <property type="match status" value="1"/>
</dbReference>
<gene>
    <name evidence="3" type="ORF">DFR44_10481</name>
</gene>
<reference evidence="3 4" key="1">
    <citation type="submission" date="2019-03" db="EMBL/GenBank/DDBJ databases">
        <title>Genomic Encyclopedia of Type Strains, Phase IV (KMG-IV): sequencing the most valuable type-strain genomes for metagenomic binning, comparative biology and taxonomic classification.</title>
        <authorList>
            <person name="Goeker M."/>
        </authorList>
    </citation>
    <scope>NUCLEOTIDE SEQUENCE [LARGE SCALE GENOMIC DNA]</scope>
    <source>
        <strain evidence="3 4">DSM 102852</strain>
    </source>
</reference>
<evidence type="ECO:0000259" key="2">
    <source>
        <dbReference type="Pfam" id="PF00899"/>
    </source>
</evidence>
<organism evidence="3 4">
    <name type="scientific">Hydromonas duriensis</name>
    <dbReference type="NCBI Taxonomy" id="1527608"/>
    <lineage>
        <taxon>Bacteria</taxon>
        <taxon>Pseudomonadati</taxon>
        <taxon>Pseudomonadota</taxon>
        <taxon>Betaproteobacteria</taxon>
        <taxon>Burkholderiales</taxon>
        <taxon>Burkholderiaceae</taxon>
        <taxon>Hydromonas</taxon>
    </lineage>
</organism>
<dbReference type="RefSeq" id="WP_133619227.1">
    <property type="nucleotide sequence ID" value="NZ_SNZE01000004.1"/>
</dbReference>
<feature type="domain" description="THIF-type NAD/FAD binding fold" evidence="2">
    <location>
        <begin position="9"/>
        <end position="245"/>
    </location>
</feature>
<dbReference type="InterPro" id="IPR035985">
    <property type="entry name" value="Ubiquitin-activating_enz"/>
</dbReference>
<comment type="similarity">
    <text evidence="1">Belongs to the HesA/MoeB/ThiF family.</text>
</comment>
<keyword evidence="3" id="KW-0548">Nucleotidyltransferase</keyword>
<dbReference type="GO" id="GO:0008146">
    <property type="term" value="F:sulfotransferase activity"/>
    <property type="evidence" value="ECO:0007669"/>
    <property type="project" value="TreeGrafter"/>
</dbReference>
<dbReference type="GO" id="GO:0016779">
    <property type="term" value="F:nucleotidyltransferase activity"/>
    <property type="evidence" value="ECO:0007669"/>
    <property type="project" value="UniProtKB-KW"/>
</dbReference>
<dbReference type="GO" id="GO:0008641">
    <property type="term" value="F:ubiquitin-like modifier activating enzyme activity"/>
    <property type="evidence" value="ECO:0007669"/>
    <property type="project" value="InterPro"/>
</dbReference>
<dbReference type="InterPro" id="IPR045886">
    <property type="entry name" value="ThiF/MoeB/HesA"/>
</dbReference>
<name>A0A4R6YA07_9BURK</name>
<dbReference type="Proteomes" id="UP000294480">
    <property type="component" value="Unassembled WGS sequence"/>
</dbReference>
<dbReference type="EMBL" id="SNZE01000004">
    <property type="protein sequence ID" value="TDR32362.1"/>
    <property type="molecule type" value="Genomic_DNA"/>
</dbReference>
<dbReference type="OrthoDB" id="9804286at2"/>
<dbReference type="InterPro" id="IPR000594">
    <property type="entry name" value="ThiF_NAD_FAD-bd"/>
</dbReference>
<dbReference type="PANTHER" id="PTHR10953">
    <property type="entry name" value="UBIQUITIN-ACTIVATING ENZYME E1"/>
    <property type="match status" value="1"/>
</dbReference>
<keyword evidence="3" id="KW-0808">Transferase</keyword>
<dbReference type="FunFam" id="3.40.50.720:FF:000080">
    <property type="entry name" value="Thiazole biosynthesis adenylyltransferase ThiF"/>
    <property type="match status" value="1"/>
</dbReference>